<dbReference type="RefSeq" id="WP_119669546.1">
    <property type="nucleotide sequence ID" value="NZ_QXED01000006.1"/>
</dbReference>
<dbReference type="EMBL" id="QXED01000006">
    <property type="protein sequence ID" value="RIV20379.1"/>
    <property type="molecule type" value="Genomic_DNA"/>
</dbReference>
<evidence type="ECO:0000313" key="2">
    <source>
        <dbReference type="Proteomes" id="UP000283523"/>
    </source>
</evidence>
<organism evidence="1 2">
    <name type="scientific">Fibrisoma montanum</name>
    <dbReference type="NCBI Taxonomy" id="2305895"/>
    <lineage>
        <taxon>Bacteria</taxon>
        <taxon>Pseudomonadati</taxon>
        <taxon>Bacteroidota</taxon>
        <taxon>Cytophagia</taxon>
        <taxon>Cytophagales</taxon>
        <taxon>Spirosomataceae</taxon>
        <taxon>Fibrisoma</taxon>
    </lineage>
</organism>
<proteinExistence type="predicted"/>
<dbReference type="AlphaFoldDB" id="A0A418M3T6"/>
<accession>A0A418M3T6</accession>
<reference evidence="1 2" key="1">
    <citation type="submission" date="2018-08" db="EMBL/GenBank/DDBJ databases">
        <title>Fibrisoma montanum sp. nov., isolated from Danxia mountain soil.</title>
        <authorList>
            <person name="Huang Y."/>
        </authorList>
    </citation>
    <scope>NUCLEOTIDE SEQUENCE [LARGE SCALE GENOMIC DNA]</scope>
    <source>
        <strain evidence="1 2">HYT19</strain>
    </source>
</reference>
<gene>
    <name evidence="1" type="ORF">DYU11_20220</name>
</gene>
<name>A0A418M3T6_9BACT</name>
<evidence type="ECO:0000313" key="1">
    <source>
        <dbReference type="EMBL" id="RIV20379.1"/>
    </source>
</evidence>
<dbReference type="OrthoDB" id="7220099at2"/>
<sequence length="132" mass="14881">MKTKRIPFTVEDYQRLCTETPFHVETREGLPVRVICLDLKGAQYPVIALIDKDKVEAIIHYTANGKYYYGGDESEYDLFLIVPARSLGWVNVYKYAETSAVHPTREKADSAALSNRLACVEIFEGDGLENCG</sequence>
<comment type="caution">
    <text evidence="1">The sequence shown here is derived from an EMBL/GenBank/DDBJ whole genome shotgun (WGS) entry which is preliminary data.</text>
</comment>
<keyword evidence="2" id="KW-1185">Reference proteome</keyword>
<dbReference type="Proteomes" id="UP000283523">
    <property type="component" value="Unassembled WGS sequence"/>
</dbReference>
<protein>
    <submittedName>
        <fullName evidence="1">Uncharacterized protein</fullName>
    </submittedName>
</protein>